<dbReference type="InterPro" id="IPR023286">
    <property type="entry name" value="ABATE_dom_sf"/>
</dbReference>
<proteinExistence type="predicted"/>
<dbReference type="RefSeq" id="WP_131580923.1">
    <property type="nucleotide sequence ID" value="NZ_SJZJ01000001.1"/>
</dbReference>
<evidence type="ECO:0000259" key="1">
    <source>
        <dbReference type="Pfam" id="PF11706"/>
    </source>
</evidence>
<dbReference type="OrthoDB" id="3531194at2"/>
<keyword evidence="3" id="KW-1185">Reference proteome</keyword>
<reference evidence="2 3" key="1">
    <citation type="submission" date="2019-03" db="EMBL/GenBank/DDBJ databases">
        <authorList>
            <person name="Kim M.K.M."/>
        </authorList>
    </citation>
    <scope>NUCLEOTIDE SEQUENCE [LARGE SCALE GENOMIC DNA]</scope>
    <source>
        <strain evidence="2 3">18JY15-6</strain>
    </source>
</reference>
<dbReference type="Proteomes" id="UP000295453">
    <property type="component" value="Unassembled WGS sequence"/>
</dbReference>
<feature type="domain" description="Zinc finger CGNR" evidence="1">
    <location>
        <begin position="137"/>
        <end position="179"/>
    </location>
</feature>
<dbReference type="PANTHER" id="PTHR35525:SF3">
    <property type="entry name" value="BLL6575 PROTEIN"/>
    <property type="match status" value="1"/>
</dbReference>
<accession>A0A4R1CI32</accession>
<organism evidence="2 3">
    <name type="scientific">Nocardioides jejuensis</name>
    <dbReference type="NCBI Taxonomy" id="2502782"/>
    <lineage>
        <taxon>Bacteria</taxon>
        <taxon>Bacillati</taxon>
        <taxon>Actinomycetota</taxon>
        <taxon>Actinomycetes</taxon>
        <taxon>Propionibacteriales</taxon>
        <taxon>Nocardioidaceae</taxon>
        <taxon>Nocardioides</taxon>
    </lineage>
</organism>
<protein>
    <submittedName>
        <fullName evidence="2">RNA-binding protein</fullName>
    </submittedName>
</protein>
<sequence length="180" mass="20036">MLFAHDTEMNLKAATALVNSLFSSPRDSDRLSTTDDLDEFFREHSYNFAPRATTELLGEVQALRAPLRDLLTSPRDEAAETVNAWLSEAGALPQLVRHDALDWHVHAVPTDAHVPVQMRVETAMALIDLIRSDELSRLAVCADEQCEGIVLDLSRNRSRRFCSTTCGNRAAVAAYRARQS</sequence>
<name>A0A4R1CI32_9ACTN</name>
<dbReference type="AlphaFoldDB" id="A0A4R1CI32"/>
<dbReference type="PANTHER" id="PTHR35525">
    <property type="entry name" value="BLL6575 PROTEIN"/>
    <property type="match status" value="1"/>
</dbReference>
<gene>
    <name evidence="2" type="ORF">EPD65_00630</name>
</gene>
<evidence type="ECO:0000313" key="2">
    <source>
        <dbReference type="EMBL" id="TCJ31113.1"/>
    </source>
</evidence>
<dbReference type="Pfam" id="PF11706">
    <property type="entry name" value="zf-CGNR"/>
    <property type="match status" value="1"/>
</dbReference>
<dbReference type="Gene3D" id="1.10.3300.10">
    <property type="entry name" value="Jann2411-like domain"/>
    <property type="match status" value="1"/>
</dbReference>
<dbReference type="InterPro" id="IPR021005">
    <property type="entry name" value="Znf_CGNR"/>
</dbReference>
<comment type="caution">
    <text evidence="2">The sequence shown here is derived from an EMBL/GenBank/DDBJ whole genome shotgun (WGS) entry which is preliminary data.</text>
</comment>
<dbReference type="EMBL" id="SJZJ01000001">
    <property type="protein sequence ID" value="TCJ31113.1"/>
    <property type="molecule type" value="Genomic_DNA"/>
</dbReference>
<dbReference type="SUPFAM" id="SSF160904">
    <property type="entry name" value="Jann2411-like"/>
    <property type="match status" value="1"/>
</dbReference>
<dbReference type="Pfam" id="PF07336">
    <property type="entry name" value="ABATE"/>
    <property type="match status" value="1"/>
</dbReference>
<dbReference type="InterPro" id="IPR010852">
    <property type="entry name" value="ABATE"/>
</dbReference>
<evidence type="ECO:0000313" key="3">
    <source>
        <dbReference type="Proteomes" id="UP000295453"/>
    </source>
</evidence>